<evidence type="ECO:0000313" key="3">
    <source>
        <dbReference type="Proteomes" id="UP001345219"/>
    </source>
</evidence>
<gene>
    <name evidence="2" type="ORF">SAY87_001738</name>
</gene>
<dbReference type="AlphaFoldDB" id="A0AAN7PTP2"/>
<evidence type="ECO:0000256" key="1">
    <source>
        <dbReference type="SAM" id="MobiDB-lite"/>
    </source>
</evidence>
<evidence type="ECO:0000313" key="2">
    <source>
        <dbReference type="EMBL" id="KAK4753634.1"/>
    </source>
</evidence>
<organism evidence="2 3">
    <name type="scientific">Trapa incisa</name>
    <dbReference type="NCBI Taxonomy" id="236973"/>
    <lineage>
        <taxon>Eukaryota</taxon>
        <taxon>Viridiplantae</taxon>
        <taxon>Streptophyta</taxon>
        <taxon>Embryophyta</taxon>
        <taxon>Tracheophyta</taxon>
        <taxon>Spermatophyta</taxon>
        <taxon>Magnoliopsida</taxon>
        <taxon>eudicotyledons</taxon>
        <taxon>Gunneridae</taxon>
        <taxon>Pentapetalae</taxon>
        <taxon>rosids</taxon>
        <taxon>malvids</taxon>
        <taxon>Myrtales</taxon>
        <taxon>Lythraceae</taxon>
        <taxon>Trapa</taxon>
    </lineage>
</organism>
<accession>A0AAN7PTP2</accession>
<comment type="caution">
    <text evidence="2">The sequence shown here is derived from an EMBL/GenBank/DDBJ whole genome shotgun (WGS) entry which is preliminary data.</text>
</comment>
<sequence>MRGLLDCFPRNGPFLVEEVEVSTASAENDARRIRLGLSRSFDGGDALWHCYLPHRVHADATGKQNHPHHHRPKSATSDVSPP</sequence>
<keyword evidence="3" id="KW-1185">Reference proteome</keyword>
<reference evidence="2 3" key="1">
    <citation type="journal article" date="2023" name="Hortic Res">
        <title>Pangenome of water caltrop reveals structural variations and asymmetric subgenome divergence after allopolyploidization.</title>
        <authorList>
            <person name="Zhang X."/>
            <person name="Chen Y."/>
            <person name="Wang L."/>
            <person name="Yuan Y."/>
            <person name="Fang M."/>
            <person name="Shi L."/>
            <person name="Lu R."/>
            <person name="Comes H.P."/>
            <person name="Ma Y."/>
            <person name="Chen Y."/>
            <person name="Huang G."/>
            <person name="Zhou Y."/>
            <person name="Zheng Z."/>
            <person name="Qiu Y."/>
        </authorList>
    </citation>
    <scope>NUCLEOTIDE SEQUENCE [LARGE SCALE GENOMIC DNA]</scope>
    <source>
        <tissue evidence="2">Roots</tissue>
    </source>
</reference>
<proteinExistence type="predicted"/>
<name>A0AAN7PTP2_9MYRT</name>
<dbReference type="Proteomes" id="UP001345219">
    <property type="component" value="Chromosome 2"/>
</dbReference>
<protein>
    <submittedName>
        <fullName evidence="2">Uncharacterized protein</fullName>
    </submittedName>
</protein>
<feature type="region of interest" description="Disordered" evidence="1">
    <location>
        <begin position="59"/>
        <end position="82"/>
    </location>
</feature>
<dbReference type="EMBL" id="JAXIOK010000015">
    <property type="protein sequence ID" value="KAK4753634.1"/>
    <property type="molecule type" value="Genomic_DNA"/>
</dbReference>